<dbReference type="EMBL" id="WJIE01000011">
    <property type="protein sequence ID" value="MRG96422.1"/>
    <property type="molecule type" value="Genomic_DNA"/>
</dbReference>
<evidence type="ECO:0000313" key="2">
    <source>
        <dbReference type="EMBL" id="MRG96422.1"/>
    </source>
</evidence>
<dbReference type="AlphaFoldDB" id="A0A6N7PW16"/>
<protein>
    <recommendedName>
        <fullName evidence="1">Histidine kinase/HSP90-like ATPase domain-containing protein</fullName>
    </recommendedName>
</protein>
<accession>A0A6N7PW16</accession>
<proteinExistence type="predicted"/>
<comment type="caution">
    <text evidence="2">The sequence shown here is derived from an EMBL/GenBank/DDBJ whole genome shotgun (WGS) entry which is preliminary data.</text>
</comment>
<sequence length="171" mass="18219">MSKLPPPVPEPLSFDIGNEHDRFWCAAEGRRYAAVIGFDAKAQGEVAIVIAELVSNVAKFAGRGTFKLSTVYEPRPGIRIVVEDAGPGIEDPERVFQDGFSEGKRLEPGTQRRSGQGLGVGLGAVARMMSHVEMENVPGRGLRVVCIKWLDLPRGGSGAYSASGPGSVRNG</sequence>
<dbReference type="OrthoDB" id="5520400at2"/>
<dbReference type="Pfam" id="PF02518">
    <property type="entry name" value="HATPase_c"/>
    <property type="match status" value="1"/>
</dbReference>
<evidence type="ECO:0000259" key="1">
    <source>
        <dbReference type="SMART" id="SM00387"/>
    </source>
</evidence>
<evidence type="ECO:0000313" key="3">
    <source>
        <dbReference type="Proteomes" id="UP000440224"/>
    </source>
</evidence>
<dbReference type="SMART" id="SM00387">
    <property type="entry name" value="HATPase_c"/>
    <property type="match status" value="1"/>
</dbReference>
<dbReference type="Gene3D" id="3.30.565.10">
    <property type="entry name" value="Histidine kinase-like ATPase, C-terminal domain"/>
    <property type="match status" value="1"/>
</dbReference>
<dbReference type="InterPro" id="IPR003594">
    <property type="entry name" value="HATPase_dom"/>
</dbReference>
<keyword evidence="3" id="KW-1185">Reference proteome</keyword>
<dbReference type="InterPro" id="IPR036890">
    <property type="entry name" value="HATPase_C_sf"/>
</dbReference>
<dbReference type="Proteomes" id="UP000440224">
    <property type="component" value="Unassembled WGS sequence"/>
</dbReference>
<dbReference type="SUPFAM" id="SSF55874">
    <property type="entry name" value="ATPase domain of HSP90 chaperone/DNA topoisomerase II/histidine kinase"/>
    <property type="match status" value="1"/>
</dbReference>
<gene>
    <name evidence="2" type="ORF">GF068_31535</name>
</gene>
<organism evidence="2 3">
    <name type="scientific">Polyangium spumosum</name>
    <dbReference type="NCBI Taxonomy" id="889282"/>
    <lineage>
        <taxon>Bacteria</taxon>
        <taxon>Pseudomonadati</taxon>
        <taxon>Myxococcota</taxon>
        <taxon>Polyangia</taxon>
        <taxon>Polyangiales</taxon>
        <taxon>Polyangiaceae</taxon>
        <taxon>Polyangium</taxon>
    </lineage>
</organism>
<dbReference type="RefSeq" id="WP_153823224.1">
    <property type="nucleotide sequence ID" value="NZ_WJIE01000011.1"/>
</dbReference>
<feature type="domain" description="Histidine kinase/HSP90-like ATPase" evidence="1">
    <location>
        <begin position="41"/>
        <end position="156"/>
    </location>
</feature>
<reference evidence="2 3" key="1">
    <citation type="submission" date="2019-10" db="EMBL/GenBank/DDBJ databases">
        <title>A soil myxobacterium in the family Polyangiaceae.</title>
        <authorList>
            <person name="Li Y."/>
            <person name="Wang J."/>
        </authorList>
    </citation>
    <scope>NUCLEOTIDE SEQUENCE [LARGE SCALE GENOMIC DNA]</scope>
    <source>
        <strain evidence="2 3">DSM 14734</strain>
    </source>
</reference>
<name>A0A6N7PW16_9BACT</name>